<evidence type="ECO:0000259" key="2">
    <source>
        <dbReference type="Pfam" id="PF00732"/>
    </source>
</evidence>
<dbReference type="Proteomes" id="UP001153712">
    <property type="component" value="Chromosome 4"/>
</dbReference>
<evidence type="ECO:0000313" key="4">
    <source>
        <dbReference type="Proteomes" id="UP001153712"/>
    </source>
</evidence>
<dbReference type="Gene3D" id="3.50.50.60">
    <property type="entry name" value="FAD/NAD(P)-binding domain"/>
    <property type="match status" value="1"/>
</dbReference>
<reference evidence="3" key="1">
    <citation type="submission" date="2022-01" db="EMBL/GenBank/DDBJ databases">
        <authorList>
            <person name="King R."/>
        </authorList>
    </citation>
    <scope>NUCLEOTIDE SEQUENCE</scope>
</reference>
<organism evidence="3 4">
    <name type="scientific">Phyllotreta striolata</name>
    <name type="common">Striped flea beetle</name>
    <name type="synonym">Crioceris striolata</name>
    <dbReference type="NCBI Taxonomy" id="444603"/>
    <lineage>
        <taxon>Eukaryota</taxon>
        <taxon>Metazoa</taxon>
        <taxon>Ecdysozoa</taxon>
        <taxon>Arthropoda</taxon>
        <taxon>Hexapoda</taxon>
        <taxon>Insecta</taxon>
        <taxon>Pterygota</taxon>
        <taxon>Neoptera</taxon>
        <taxon>Endopterygota</taxon>
        <taxon>Coleoptera</taxon>
        <taxon>Polyphaga</taxon>
        <taxon>Cucujiformia</taxon>
        <taxon>Chrysomeloidea</taxon>
        <taxon>Chrysomelidae</taxon>
        <taxon>Galerucinae</taxon>
        <taxon>Alticini</taxon>
        <taxon>Phyllotreta</taxon>
    </lineage>
</organism>
<dbReference type="Pfam" id="PF00732">
    <property type="entry name" value="GMC_oxred_N"/>
    <property type="match status" value="1"/>
</dbReference>
<dbReference type="PANTHER" id="PTHR11552">
    <property type="entry name" value="GLUCOSE-METHANOL-CHOLINE GMC OXIDOREDUCTASE"/>
    <property type="match status" value="1"/>
</dbReference>
<dbReference type="AlphaFoldDB" id="A0A9P0GTP9"/>
<dbReference type="InterPro" id="IPR036188">
    <property type="entry name" value="FAD/NAD-bd_sf"/>
</dbReference>
<comment type="similarity">
    <text evidence="1">Belongs to the GMC oxidoreductase family.</text>
</comment>
<dbReference type="GO" id="GO:0050660">
    <property type="term" value="F:flavin adenine dinucleotide binding"/>
    <property type="evidence" value="ECO:0007669"/>
    <property type="project" value="InterPro"/>
</dbReference>
<dbReference type="PANTHER" id="PTHR11552:SF227">
    <property type="entry name" value="GLUCOSE DEHYDROGENASE [FAD, QUINONE]-LIKE PROTEIN"/>
    <property type="match status" value="1"/>
</dbReference>
<feature type="non-terminal residue" evidence="3">
    <location>
        <position position="65"/>
    </location>
</feature>
<gene>
    <name evidence="3" type="ORF">PHYEVI_LOCUS7594</name>
</gene>
<accession>A0A9P0GTP9</accession>
<keyword evidence="4" id="KW-1185">Reference proteome</keyword>
<dbReference type="OrthoDB" id="269227at2759"/>
<feature type="domain" description="Glucose-methanol-choline oxidoreductase N-terminal" evidence="2">
    <location>
        <begin position="21"/>
        <end position="62"/>
    </location>
</feature>
<dbReference type="InterPro" id="IPR000172">
    <property type="entry name" value="GMC_OxRdtase_N"/>
</dbReference>
<dbReference type="SUPFAM" id="SSF51905">
    <property type="entry name" value="FAD/NAD(P)-binding domain"/>
    <property type="match status" value="1"/>
</dbReference>
<dbReference type="EMBL" id="OU900097">
    <property type="protein sequence ID" value="CAH1184391.1"/>
    <property type="molecule type" value="Genomic_DNA"/>
</dbReference>
<protein>
    <recommendedName>
        <fullName evidence="2">Glucose-methanol-choline oxidoreductase N-terminal domain-containing protein</fullName>
    </recommendedName>
</protein>
<proteinExistence type="inferred from homology"/>
<evidence type="ECO:0000256" key="1">
    <source>
        <dbReference type="ARBA" id="ARBA00010790"/>
    </source>
</evidence>
<sequence length="65" mass="7517">MAEFFQFTDYSWGYSAEQQNTSCRGCIDGKLKLPRGRVLGGTSVIDYMQYSRGNPGDYEQWPHWS</sequence>
<name>A0A9P0GTP9_PHYSR</name>
<dbReference type="GO" id="GO:0016614">
    <property type="term" value="F:oxidoreductase activity, acting on CH-OH group of donors"/>
    <property type="evidence" value="ECO:0007669"/>
    <property type="project" value="InterPro"/>
</dbReference>
<dbReference type="InterPro" id="IPR012132">
    <property type="entry name" value="GMC_OxRdtase"/>
</dbReference>
<dbReference type="Gene3D" id="3.30.560.10">
    <property type="entry name" value="Glucose Oxidase, domain 3"/>
    <property type="match status" value="1"/>
</dbReference>
<evidence type="ECO:0000313" key="3">
    <source>
        <dbReference type="EMBL" id="CAH1184391.1"/>
    </source>
</evidence>